<comment type="similarity">
    <text evidence="1 6">Belongs to the glutathione peroxidase family.</text>
</comment>
<dbReference type="STRING" id="151549.A0A4C1VU66"/>
<dbReference type="PROSITE" id="PS51355">
    <property type="entry name" value="GLUTATHIONE_PEROXID_3"/>
    <property type="match status" value="1"/>
</dbReference>
<keyword evidence="3" id="KW-0712">Selenocysteine</keyword>
<evidence type="ECO:0000313" key="8">
    <source>
        <dbReference type="Proteomes" id="UP000299102"/>
    </source>
</evidence>
<dbReference type="PANTHER" id="PTHR11592">
    <property type="entry name" value="GLUTATHIONE PEROXIDASE"/>
    <property type="match status" value="1"/>
</dbReference>
<dbReference type="Proteomes" id="UP000299102">
    <property type="component" value="Unassembled WGS sequence"/>
</dbReference>
<keyword evidence="4 6" id="KW-0560">Oxidoreductase</keyword>
<dbReference type="AlphaFoldDB" id="A0A4C1VU66"/>
<reference evidence="7 8" key="1">
    <citation type="journal article" date="2019" name="Commun. Biol.">
        <title>The bagworm genome reveals a unique fibroin gene that provides high tensile strength.</title>
        <authorList>
            <person name="Kono N."/>
            <person name="Nakamura H."/>
            <person name="Ohtoshi R."/>
            <person name="Tomita M."/>
            <person name="Numata K."/>
            <person name="Arakawa K."/>
        </authorList>
    </citation>
    <scope>NUCLEOTIDE SEQUENCE [LARGE SCALE GENOMIC DNA]</scope>
</reference>
<dbReference type="InterPro" id="IPR000889">
    <property type="entry name" value="Glutathione_peroxidase"/>
</dbReference>
<dbReference type="GO" id="GO:0006979">
    <property type="term" value="P:response to oxidative stress"/>
    <property type="evidence" value="ECO:0007669"/>
    <property type="project" value="InterPro"/>
</dbReference>
<comment type="caution">
    <text evidence="7">The sequence shown here is derived from an EMBL/GenBank/DDBJ whole genome shotgun (WGS) entry which is preliminary data.</text>
</comment>
<organism evidence="7 8">
    <name type="scientific">Eumeta variegata</name>
    <name type="common">Bagworm moth</name>
    <name type="synonym">Eumeta japonica</name>
    <dbReference type="NCBI Taxonomy" id="151549"/>
    <lineage>
        <taxon>Eukaryota</taxon>
        <taxon>Metazoa</taxon>
        <taxon>Ecdysozoa</taxon>
        <taxon>Arthropoda</taxon>
        <taxon>Hexapoda</taxon>
        <taxon>Insecta</taxon>
        <taxon>Pterygota</taxon>
        <taxon>Neoptera</taxon>
        <taxon>Endopterygota</taxon>
        <taxon>Lepidoptera</taxon>
        <taxon>Glossata</taxon>
        <taxon>Ditrysia</taxon>
        <taxon>Tineoidea</taxon>
        <taxon>Psychidae</taxon>
        <taxon>Oiketicinae</taxon>
        <taxon>Eumeta</taxon>
    </lineage>
</organism>
<evidence type="ECO:0000256" key="6">
    <source>
        <dbReference type="RuleBase" id="RU000499"/>
    </source>
</evidence>
<accession>A0A4C1VU66</accession>
<protein>
    <recommendedName>
        <fullName evidence="6">Glutathione peroxidase</fullName>
    </recommendedName>
</protein>
<dbReference type="Pfam" id="PF00255">
    <property type="entry name" value="GSHPx"/>
    <property type="match status" value="1"/>
</dbReference>
<dbReference type="PANTHER" id="PTHR11592:SF134">
    <property type="entry name" value="PHOSPHOLIPID HYDROPEROXIDE GLUTATHIONE PEROXIDASE"/>
    <property type="match status" value="1"/>
</dbReference>
<dbReference type="OrthoDB" id="446890at2759"/>
<dbReference type="InterPro" id="IPR029760">
    <property type="entry name" value="GPX_CS"/>
</dbReference>
<dbReference type="PRINTS" id="PR01011">
    <property type="entry name" value="GLUTPROXDASE"/>
</dbReference>
<keyword evidence="8" id="KW-1185">Reference proteome</keyword>
<evidence type="ECO:0000256" key="5">
    <source>
        <dbReference type="PIRSR" id="PIRSR000303-1"/>
    </source>
</evidence>
<dbReference type="GO" id="GO:0004601">
    <property type="term" value="F:peroxidase activity"/>
    <property type="evidence" value="ECO:0007669"/>
    <property type="project" value="UniProtKB-KW"/>
</dbReference>
<keyword evidence="2 6" id="KW-0575">Peroxidase</keyword>
<gene>
    <name evidence="7" type="primary">GPX4</name>
    <name evidence="7" type="ORF">EVAR_84728_1</name>
</gene>
<evidence type="ECO:0000256" key="1">
    <source>
        <dbReference type="ARBA" id="ARBA00006926"/>
    </source>
</evidence>
<dbReference type="FunFam" id="3.40.30.10:FF:000025">
    <property type="entry name" value="Glutathione peroxidase"/>
    <property type="match status" value="1"/>
</dbReference>
<dbReference type="CDD" id="cd00340">
    <property type="entry name" value="GSH_Peroxidase"/>
    <property type="match status" value="1"/>
</dbReference>
<evidence type="ECO:0000256" key="3">
    <source>
        <dbReference type="ARBA" id="ARBA00022933"/>
    </source>
</evidence>
<dbReference type="SUPFAM" id="SSF52833">
    <property type="entry name" value="Thioredoxin-like"/>
    <property type="match status" value="1"/>
</dbReference>
<evidence type="ECO:0000256" key="2">
    <source>
        <dbReference type="ARBA" id="ARBA00022559"/>
    </source>
</evidence>
<dbReference type="InterPro" id="IPR036249">
    <property type="entry name" value="Thioredoxin-like_sf"/>
</dbReference>
<sequence length="177" mass="20414">MSLFIFRSTKESSVDYEKASTIYEFTVKDINGRNVKLDRYKGHVAIIVNVASQCGLTDTNYKQLNELYEKYGDTKGLRILAFPCNQFNGQEPGDFKEIINFTRGKNVKFDVFEKIDVNGANAHPLWKFLKHKLTGTMGDFIKWNFSKFIIDKKGVPVERLGPNVDPLDLEPYLAKYW</sequence>
<evidence type="ECO:0000256" key="4">
    <source>
        <dbReference type="ARBA" id="ARBA00023002"/>
    </source>
</evidence>
<dbReference type="PIRSF" id="PIRSF000303">
    <property type="entry name" value="Glutathion_perox"/>
    <property type="match status" value="1"/>
</dbReference>
<dbReference type="Gene3D" id="3.40.30.10">
    <property type="entry name" value="Glutaredoxin"/>
    <property type="match status" value="1"/>
</dbReference>
<name>A0A4C1VU66_EUMVA</name>
<dbReference type="PROSITE" id="PS00763">
    <property type="entry name" value="GLUTATHIONE_PEROXID_2"/>
    <property type="match status" value="1"/>
</dbReference>
<evidence type="ECO:0000313" key="7">
    <source>
        <dbReference type="EMBL" id="GBP41384.1"/>
    </source>
</evidence>
<feature type="active site" evidence="5">
    <location>
        <position position="54"/>
    </location>
</feature>
<proteinExistence type="inferred from homology"/>
<dbReference type="EMBL" id="BGZK01000398">
    <property type="protein sequence ID" value="GBP41384.1"/>
    <property type="molecule type" value="Genomic_DNA"/>
</dbReference>